<dbReference type="Pfam" id="PF05308">
    <property type="entry name" value="Mito_fiss_reg"/>
    <property type="match status" value="1"/>
</dbReference>
<protein>
    <recommendedName>
        <fullName evidence="2">Mitochondrial fission regulator</fullName>
    </recommendedName>
</protein>
<feature type="compositionally biased region" description="Low complexity" evidence="3">
    <location>
        <begin position="162"/>
        <end position="171"/>
    </location>
</feature>
<sequence>MSLWLYILRQLFEYLGMPEDLFVPGLRTPSDSGCAPVNNPVLTLADVSWLADDEGEAFAQFRNEVRLCKEKQPCRGNLVLLPKQSSLPTCESQPAIVKPLPSTGEEALKKISLLEDELSLLRAHIAMIITGQENGENIPYGLFPPSTPGLVLPPPALTSSPAPVSSQVVTTVPPPPPPLPPIPPPATQNKSSAPAINANQQKEVKKISGIITKEVAVKQNSSSIPNMMDVLKEMNKVRLRNIER</sequence>
<comment type="subcellular location">
    <subcellularLocation>
        <location evidence="2">Mitochondrion</location>
    </subcellularLocation>
</comment>
<dbReference type="PANTHER" id="PTHR14215">
    <property type="entry name" value="PROTEIN OF UNKNOWN FUNCTION DUF729"/>
    <property type="match status" value="1"/>
</dbReference>
<evidence type="ECO:0000256" key="3">
    <source>
        <dbReference type="SAM" id="MobiDB-lite"/>
    </source>
</evidence>
<reference evidence="4" key="2">
    <citation type="submission" date="2025-08" db="UniProtKB">
        <authorList>
            <consortium name="Ensembl"/>
        </authorList>
    </citation>
    <scope>IDENTIFICATION</scope>
</reference>
<dbReference type="GO" id="GO:0009060">
    <property type="term" value="P:aerobic respiration"/>
    <property type="evidence" value="ECO:0007669"/>
    <property type="project" value="UniProtKB-UniRule"/>
</dbReference>
<dbReference type="InterPro" id="IPR007972">
    <property type="entry name" value="Mtfr1"/>
</dbReference>
<dbReference type="EMBL" id="AFYH01186818">
    <property type="status" value="NOT_ANNOTATED_CDS"/>
    <property type="molecule type" value="Genomic_DNA"/>
</dbReference>
<feature type="region of interest" description="Disordered" evidence="3">
    <location>
        <begin position="162"/>
        <end position="193"/>
    </location>
</feature>
<evidence type="ECO:0000256" key="1">
    <source>
        <dbReference type="ARBA" id="ARBA00005807"/>
    </source>
</evidence>
<dbReference type="AlphaFoldDB" id="M3XGH6"/>
<proteinExistence type="inferred from homology"/>
<evidence type="ECO:0000256" key="2">
    <source>
        <dbReference type="RuleBase" id="RU369053"/>
    </source>
</evidence>
<comment type="function">
    <text evidence="2">Plays a role in mitochondrial aerobic respiration. Regulates mitochondrial organization and fission.</text>
</comment>
<feature type="compositionally biased region" description="Pro residues" evidence="3">
    <location>
        <begin position="172"/>
        <end position="186"/>
    </location>
</feature>
<dbReference type="PANTHER" id="PTHR14215:SF0">
    <property type="entry name" value="WH2 DOMAIN-CONTAINING PROTEIN"/>
    <property type="match status" value="1"/>
</dbReference>
<dbReference type="EMBL" id="AFYH01186821">
    <property type="status" value="NOT_ANNOTATED_CDS"/>
    <property type="molecule type" value="Genomic_DNA"/>
</dbReference>
<dbReference type="Proteomes" id="UP000008672">
    <property type="component" value="Unassembled WGS sequence"/>
</dbReference>
<dbReference type="Ensembl" id="ENSLACT00000026422.1">
    <property type="protein sequence ID" value="ENSLACP00000021832.1"/>
    <property type="gene ID" value="ENSLACG00000022165.1"/>
</dbReference>
<dbReference type="HOGENOM" id="CLU_059135_0_0_1"/>
<accession>M3XGH6</accession>
<comment type="similarity">
    <text evidence="1 2">Belongs to the MTFR1 family.</text>
</comment>
<dbReference type="EMBL" id="AFYH01186820">
    <property type="status" value="NOT_ANNOTATED_CDS"/>
    <property type="molecule type" value="Genomic_DNA"/>
</dbReference>
<evidence type="ECO:0000313" key="4">
    <source>
        <dbReference type="Ensembl" id="ENSLACP00000021832.1"/>
    </source>
</evidence>
<dbReference type="EMBL" id="AFYH01186824">
    <property type="status" value="NOT_ANNOTATED_CDS"/>
    <property type="molecule type" value="Genomic_DNA"/>
</dbReference>
<keyword evidence="2" id="KW-0496">Mitochondrion</keyword>
<keyword evidence="5" id="KW-1185">Reference proteome</keyword>
<evidence type="ECO:0000313" key="5">
    <source>
        <dbReference type="Proteomes" id="UP000008672"/>
    </source>
</evidence>
<reference evidence="5" key="1">
    <citation type="submission" date="2011-08" db="EMBL/GenBank/DDBJ databases">
        <title>The draft genome of Latimeria chalumnae.</title>
        <authorList>
            <person name="Di Palma F."/>
            <person name="Alfoldi J."/>
            <person name="Johnson J."/>
            <person name="Berlin A."/>
            <person name="Gnerre S."/>
            <person name="Jaffe D."/>
            <person name="MacCallum I."/>
            <person name="Young S."/>
            <person name="Walker B.J."/>
            <person name="Lander E."/>
            <person name="Lindblad-Toh K."/>
        </authorList>
    </citation>
    <scope>NUCLEOTIDE SEQUENCE [LARGE SCALE GENOMIC DNA]</scope>
    <source>
        <strain evidence="5">Wild caught</strain>
    </source>
</reference>
<name>M3XGH6_LATCH</name>
<reference evidence="4" key="3">
    <citation type="submission" date="2025-09" db="UniProtKB">
        <authorList>
            <consortium name="Ensembl"/>
        </authorList>
    </citation>
    <scope>IDENTIFICATION</scope>
</reference>
<dbReference type="InParanoid" id="M3XGH6"/>
<dbReference type="EMBL" id="AFYH01186822">
    <property type="status" value="NOT_ANNOTATED_CDS"/>
    <property type="molecule type" value="Genomic_DNA"/>
</dbReference>
<dbReference type="STRING" id="7897.ENSLACP00000021832"/>
<dbReference type="GeneTree" id="ENSGT00950000183215"/>
<dbReference type="GO" id="GO:0000266">
    <property type="term" value="P:mitochondrial fission"/>
    <property type="evidence" value="ECO:0007669"/>
    <property type="project" value="UniProtKB-UniRule"/>
</dbReference>
<dbReference type="GO" id="GO:0005739">
    <property type="term" value="C:mitochondrion"/>
    <property type="evidence" value="ECO:0007669"/>
    <property type="project" value="UniProtKB-SubCell"/>
</dbReference>
<dbReference type="EMBL" id="AFYH01186819">
    <property type="status" value="NOT_ANNOTATED_CDS"/>
    <property type="molecule type" value="Genomic_DNA"/>
</dbReference>
<dbReference type="EMBL" id="AFYH01186823">
    <property type="status" value="NOT_ANNOTATED_CDS"/>
    <property type="molecule type" value="Genomic_DNA"/>
</dbReference>
<organism evidence="4 5">
    <name type="scientific">Latimeria chalumnae</name>
    <name type="common">Coelacanth</name>
    <dbReference type="NCBI Taxonomy" id="7897"/>
    <lineage>
        <taxon>Eukaryota</taxon>
        <taxon>Metazoa</taxon>
        <taxon>Chordata</taxon>
        <taxon>Craniata</taxon>
        <taxon>Vertebrata</taxon>
        <taxon>Euteleostomi</taxon>
        <taxon>Coelacanthiformes</taxon>
        <taxon>Coelacanthidae</taxon>
        <taxon>Latimeria</taxon>
    </lineage>
</organism>